<dbReference type="InterPro" id="IPR017937">
    <property type="entry name" value="Thioredoxin_CS"/>
</dbReference>
<evidence type="ECO:0000256" key="1">
    <source>
        <dbReference type="ARBA" id="ARBA00004196"/>
    </source>
</evidence>
<dbReference type="PANTHER" id="PTHR42852:SF17">
    <property type="entry name" value="THIOREDOXIN-LIKE PROTEIN HI_1115"/>
    <property type="match status" value="1"/>
</dbReference>
<dbReference type="InterPro" id="IPR036249">
    <property type="entry name" value="Thioredoxin-like_sf"/>
</dbReference>
<keyword evidence="2" id="KW-0201">Cytochrome c-type biogenesis</keyword>
<dbReference type="Pfam" id="PF08534">
    <property type="entry name" value="Redoxin"/>
    <property type="match status" value="1"/>
</dbReference>
<dbReference type="GO" id="GO:0030313">
    <property type="term" value="C:cell envelope"/>
    <property type="evidence" value="ECO:0007669"/>
    <property type="project" value="UniProtKB-SubCell"/>
</dbReference>
<evidence type="ECO:0000313" key="6">
    <source>
        <dbReference type="Proteomes" id="UP000440694"/>
    </source>
</evidence>
<accession>A0A6I3KL93</accession>
<evidence type="ECO:0000256" key="2">
    <source>
        <dbReference type="ARBA" id="ARBA00022748"/>
    </source>
</evidence>
<dbReference type="RefSeq" id="WP_154739754.1">
    <property type="nucleotide sequence ID" value="NZ_WMBQ01000002.1"/>
</dbReference>
<dbReference type="AlphaFoldDB" id="A0A6I3KL93"/>
<dbReference type="GO" id="GO:0015036">
    <property type="term" value="F:disulfide oxidoreductase activity"/>
    <property type="evidence" value="ECO:0007669"/>
    <property type="project" value="UniProtKB-ARBA"/>
</dbReference>
<sequence>MNQQPPLPKRNRSLVYVWVAALAAVAAFAGVYVTMGGPDNQAPPVDRSASPSSEVKTGAHPLATGAVTTFVFKPQPEALPDIRFLNGNGAEMSLASFKGKVVLLNVWATWCAPCREEMPDLDKLQAALGSDKFQVVALAVDKSGIDGARKFLADIKTEKLEPFADPTAKEGLRLKVIGMPTTILIDAQGREIGRLIGPAKWDSPEAKRLIEAQL</sequence>
<dbReference type="InterPro" id="IPR013740">
    <property type="entry name" value="Redoxin"/>
</dbReference>
<dbReference type="PANTHER" id="PTHR42852">
    <property type="entry name" value="THIOL:DISULFIDE INTERCHANGE PROTEIN DSBE"/>
    <property type="match status" value="1"/>
</dbReference>
<dbReference type="InterPro" id="IPR050553">
    <property type="entry name" value="Thioredoxin_ResA/DsbE_sf"/>
</dbReference>
<dbReference type="PROSITE" id="PS51352">
    <property type="entry name" value="THIOREDOXIN_2"/>
    <property type="match status" value="1"/>
</dbReference>
<protein>
    <submittedName>
        <fullName evidence="5">Redoxin family protein</fullName>
    </submittedName>
</protein>
<dbReference type="PROSITE" id="PS00194">
    <property type="entry name" value="THIOREDOXIN_1"/>
    <property type="match status" value="1"/>
</dbReference>
<evidence type="ECO:0000259" key="4">
    <source>
        <dbReference type="PROSITE" id="PS51352"/>
    </source>
</evidence>
<gene>
    <name evidence="5" type="ORF">GIW81_12685</name>
</gene>
<dbReference type="InterPro" id="IPR013766">
    <property type="entry name" value="Thioredoxin_domain"/>
</dbReference>
<dbReference type="SUPFAM" id="SSF52833">
    <property type="entry name" value="Thioredoxin-like"/>
    <property type="match status" value="1"/>
</dbReference>
<organism evidence="5 6">
    <name type="scientific">Hyphomicrobium album</name>
    <dbReference type="NCBI Taxonomy" id="2665159"/>
    <lineage>
        <taxon>Bacteria</taxon>
        <taxon>Pseudomonadati</taxon>
        <taxon>Pseudomonadota</taxon>
        <taxon>Alphaproteobacteria</taxon>
        <taxon>Hyphomicrobiales</taxon>
        <taxon>Hyphomicrobiaceae</taxon>
        <taxon>Hyphomicrobium</taxon>
    </lineage>
</organism>
<keyword evidence="6" id="KW-1185">Reference proteome</keyword>
<dbReference type="CDD" id="cd02966">
    <property type="entry name" value="TlpA_like_family"/>
    <property type="match status" value="1"/>
</dbReference>
<feature type="domain" description="Thioredoxin" evidence="4">
    <location>
        <begin position="73"/>
        <end position="214"/>
    </location>
</feature>
<proteinExistence type="predicted"/>
<dbReference type="Gene3D" id="3.40.30.10">
    <property type="entry name" value="Glutaredoxin"/>
    <property type="match status" value="1"/>
</dbReference>
<dbReference type="GO" id="GO:0017004">
    <property type="term" value="P:cytochrome complex assembly"/>
    <property type="evidence" value="ECO:0007669"/>
    <property type="project" value="UniProtKB-KW"/>
</dbReference>
<evidence type="ECO:0000256" key="3">
    <source>
        <dbReference type="ARBA" id="ARBA00023284"/>
    </source>
</evidence>
<comment type="subcellular location">
    <subcellularLocation>
        <location evidence="1">Cell envelope</location>
    </subcellularLocation>
</comment>
<name>A0A6I3KL93_9HYPH</name>
<dbReference type="EMBL" id="WMBQ01000002">
    <property type="protein sequence ID" value="MTD95189.1"/>
    <property type="molecule type" value="Genomic_DNA"/>
</dbReference>
<evidence type="ECO:0000313" key="5">
    <source>
        <dbReference type="EMBL" id="MTD95189.1"/>
    </source>
</evidence>
<keyword evidence="3" id="KW-0676">Redox-active center</keyword>
<comment type="caution">
    <text evidence="5">The sequence shown here is derived from an EMBL/GenBank/DDBJ whole genome shotgun (WGS) entry which is preliminary data.</text>
</comment>
<reference evidence="5 6" key="1">
    <citation type="submission" date="2019-11" db="EMBL/GenBank/DDBJ databases">
        <title>Identification of a novel strain.</title>
        <authorList>
            <person name="Xu Q."/>
            <person name="Wang G."/>
        </authorList>
    </citation>
    <scope>NUCLEOTIDE SEQUENCE [LARGE SCALE GENOMIC DNA]</scope>
    <source>
        <strain evidence="6">xq</strain>
    </source>
</reference>
<dbReference type="Proteomes" id="UP000440694">
    <property type="component" value="Unassembled WGS sequence"/>
</dbReference>